<name>H8Z8Y2_NEMA1</name>
<dbReference type="AlphaFoldDB" id="H8Z8Y2"/>
<protein>
    <submittedName>
        <fullName evidence="1">Uncharacterized protein</fullName>
    </submittedName>
</protein>
<gene>
    <name evidence="1" type="ORF">NERG_00053</name>
</gene>
<accession>H8Z8Y2</accession>
<organism evidence="1">
    <name type="scientific">Nematocida ausubeli (strain ATCC PRA-371 / ERTm2)</name>
    <name type="common">Nematode killer fungus</name>
    <dbReference type="NCBI Taxonomy" id="1913371"/>
    <lineage>
        <taxon>Eukaryota</taxon>
        <taxon>Fungi</taxon>
        <taxon>Fungi incertae sedis</taxon>
        <taxon>Microsporidia</taxon>
        <taxon>Nematocida</taxon>
    </lineage>
</organism>
<dbReference type="EMBL" id="JH604633">
    <property type="protein sequence ID" value="EHY66413.1"/>
    <property type="molecule type" value="Genomic_DNA"/>
</dbReference>
<dbReference type="HOGENOM" id="CLU_2638636_0_0_1"/>
<evidence type="ECO:0000313" key="1">
    <source>
        <dbReference type="EMBL" id="EHY66413.1"/>
    </source>
</evidence>
<sequence>MATSAYFFLFRASHCLYLFGLNRKFCSSMNISNNLRQLKFMKMPVKEEEEIKKRETLGTWLLKEITKTKTFKKPHTF</sequence>
<reference evidence="1" key="1">
    <citation type="submission" date="2011-03" db="EMBL/GenBank/DDBJ databases">
        <title>The Genome Sequence of Nematocida sp1 strain ERTm2.</title>
        <authorList>
            <consortium name="The Broad Institute Genome Sequencing Platform"/>
            <consortium name="The Broad Institute Genome Sequencing Center for Infectious Disease"/>
            <person name="Cuomo C."/>
            <person name="Troemel E."/>
            <person name="Young S.K."/>
            <person name="Zeng Q."/>
            <person name="Gargeya S."/>
            <person name="Fitzgerald M."/>
            <person name="Haas B."/>
            <person name="Abouelleil A."/>
            <person name="Alvarado L."/>
            <person name="Arachchi H.M."/>
            <person name="Berlin A."/>
            <person name="Brown A."/>
            <person name="Chapman S.B."/>
            <person name="Chen Z."/>
            <person name="Dunbar C."/>
            <person name="Freedman E."/>
            <person name="Gearin G."/>
            <person name="Gellesch M."/>
            <person name="Goldberg J."/>
            <person name="Griggs A."/>
            <person name="Gujja S."/>
            <person name="Heilman E.R."/>
            <person name="Heiman D."/>
            <person name="Howarth C."/>
            <person name="Larson L."/>
            <person name="Lui A."/>
            <person name="MacDonald P.J.P."/>
            <person name="Mehta T."/>
            <person name="Montmayeur A."/>
            <person name="Murphy C."/>
            <person name="Neiman D."/>
            <person name="Pearson M."/>
            <person name="Priest M."/>
            <person name="Roberts A."/>
            <person name="Saif S."/>
            <person name="Shea T."/>
            <person name="Shenoy N."/>
            <person name="Sisk P."/>
            <person name="Stolte C."/>
            <person name="Sykes S."/>
            <person name="White J."/>
            <person name="Yandava C."/>
            <person name="Wortman J."/>
            <person name="Nusbaum C."/>
            <person name="Birren B."/>
        </authorList>
    </citation>
    <scope>NUCLEOTIDE SEQUENCE</scope>
    <source>
        <strain evidence="1">ERTm2</strain>
    </source>
</reference>
<dbReference type="Proteomes" id="UP000005622">
    <property type="component" value="Unassembled WGS sequence"/>
</dbReference>
<proteinExistence type="predicted"/>